<gene>
    <name evidence="5" type="ORF">Mpt1_c07000</name>
</gene>
<proteinExistence type="predicted"/>
<dbReference type="GeneID" id="24818366"/>
<evidence type="ECO:0000313" key="5">
    <source>
        <dbReference type="EMBL" id="AIZ56585.1"/>
    </source>
</evidence>
<organism evidence="5 6">
    <name type="scientific">Candidatus Methanoplasma termitum</name>
    <dbReference type="NCBI Taxonomy" id="1577791"/>
    <lineage>
        <taxon>Archaea</taxon>
        <taxon>Methanobacteriati</taxon>
        <taxon>Thermoplasmatota</taxon>
        <taxon>Thermoplasmata</taxon>
        <taxon>Methanomassiliicoccales</taxon>
        <taxon>Methanomassiliicoccaceae</taxon>
        <taxon>Candidatus Methanoplasma</taxon>
    </lineage>
</organism>
<dbReference type="AlphaFoldDB" id="A0A0A7LBT4"/>
<protein>
    <submittedName>
        <fullName evidence="5">HxlR-like helix-turn-helix</fullName>
    </submittedName>
</protein>
<dbReference type="PANTHER" id="PTHR33204:SF29">
    <property type="entry name" value="TRANSCRIPTIONAL REGULATOR"/>
    <property type="match status" value="1"/>
</dbReference>
<dbReference type="STRING" id="1577791.Mpt1_c07000"/>
<dbReference type="Gene3D" id="1.10.10.10">
    <property type="entry name" value="Winged helix-like DNA-binding domain superfamily/Winged helix DNA-binding domain"/>
    <property type="match status" value="1"/>
</dbReference>
<dbReference type="KEGG" id="mear:Mpt1_c07000"/>
<evidence type="ECO:0000313" key="6">
    <source>
        <dbReference type="Proteomes" id="UP000030787"/>
    </source>
</evidence>
<evidence type="ECO:0000259" key="4">
    <source>
        <dbReference type="PROSITE" id="PS51118"/>
    </source>
</evidence>
<dbReference type="SUPFAM" id="SSF46785">
    <property type="entry name" value="Winged helix' DNA-binding domain"/>
    <property type="match status" value="1"/>
</dbReference>
<dbReference type="GO" id="GO:0003677">
    <property type="term" value="F:DNA binding"/>
    <property type="evidence" value="ECO:0007669"/>
    <property type="project" value="UniProtKB-KW"/>
</dbReference>
<dbReference type="RefSeq" id="WP_048112184.1">
    <property type="nucleotide sequence ID" value="NZ_CP010070.1"/>
</dbReference>
<keyword evidence="6" id="KW-1185">Reference proteome</keyword>
<dbReference type="Pfam" id="PF01638">
    <property type="entry name" value="HxlR"/>
    <property type="match status" value="1"/>
</dbReference>
<dbReference type="InterPro" id="IPR036390">
    <property type="entry name" value="WH_DNA-bd_sf"/>
</dbReference>
<dbReference type="OrthoDB" id="10490at2157"/>
<sequence>MGNKSNAPRMDCALDAAMAVIEGKWKAAILCKLCVKGTLRFNQLMKELEVVSPRILTKQLREMEKDGLIIRAVKSEIPVGVEYSISEKGLTLIPALKILAEWGVNNVLRYNVKLDDSIILPHKEDQSPFRSADA</sequence>
<name>A0A0A7LBT4_9ARCH</name>
<dbReference type="EMBL" id="CP010070">
    <property type="protein sequence ID" value="AIZ56585.1"/>
    <property type="molecule type" value="Genomic_DNA"/>
</dbReference>
<dbReference type="PANTHER" id="PTHR33204">
    <property type="entry name" value="TRANSCRIPTIONAL REGULATOR, MARR FAMILY"/>
    <property type="match status" value="1"/>
</dbReference>
<evidence type="ECO:0000256" key="1">
    <source>
        <dbReference type="ARBA" id="ARBA00023015"/>
    </source>
</evidence>
<reference evidence="5 6" key="1">
    <citation type="journal article" date="2014" name="Appl. Environ. Microbiol.">
        <title>Comparative Genome Analysis of 'Candidatus Methanoplasma termitum' Indicates a New Mode of Energy Metabolism in the Seventh Order of Methanogens.</title>
        <authorList>
            <person name="Lang K."/>
            <person name="Schuldes J."/>
            <person name="Klingl A."/>
            <person name="Poehlein A."/>
            <person name="Daniel R."/>
            <person name="Brune A."/>
        </authorList>
    </citation>
    <scope>NUCLEOTIDE SEQUENCE [LARGE SCALE GENOMIC DNA]</scope>
    <source>
        <strain evidence="6">Mpt1</strain>
    </source>
</reference>
<dbReference type="Proteomes" id="UP000030787">
    <property type="component" value="Chromosome"/>
</dbReference>
<feature type="domain" description="HTH hxlR-type" evidence="4">
    <location>
        <begin position="12"/>
        <end position="111"/>
    </location>
</feature>
<dbReference type="HOGENOM" id="CLU_111585_5_1_2"/>
<keyword evidence="1" id="KW-0805">Transcription regulation</keyword>
<evidence type="ECO:0000256" key="2">
    <source>
        <dbReference type="ARBA" id="ARBA00023125"/>
    </source>
</evidence>
<dbReference type="PROSITE" id="PS51118">
    <property type="entry name" value="HTH_HXLR"/>
    <property type="match status" value="1"/>
</dbReference>
<keyword evidence="3" id="KW-0804">Transcription</keyword>
<dbReference type="InterPro" id="IPR002577">
    <property type="entry name" value="HTH_HxlR"/>
</dbReference>
<evidence type="ECO:0000256" key="3">
    <source>
        <dbReference type="ARBA" id="ARBA00023163"/>
    </source>
</evidence>
<dbReference type="InterPro" id="IPR036388">
    <property type="entry name" value="WH-like_DNA-bd_sf"/>
</dbReference>
<accession>A0A0A7LBT4</accession>
<keyword evidence="2" id="KW-0238">DNA-binding</keyword>